<evidence type="ECO:0000313" key="12">
    <source>
        <dbReference type="EMBL" id="TNM86309.1"/>
    </source>
</evidence>
<comment type="similarity">
    <text evidence="2">Belongs to the TCF/LEF family.</text>
</comment>
<feature type="region of interest" description="Disordered" evidence="10">
    <location>
        <begin position="1"/>
        <end position="32"/>
    </location>
</feature>
<comment type="subcellular location">
    <subcellularLocation>
        <location evidence="1">Nucleus</location>
    </subcellularLocation>
</comment>
<evidence type="ECO:0000256" key="9">
    <source>
        <dbReference type="PROSITE-ProRule" id="PRU00267"/>
    </source>
</evidence>
<protein>
    <recommendedName>
        <fullName evidence="11">HMG box domain-containing protein</fullName>
    </recommendedName>
</protein>
<gene>
    <name evidence="12" type="ORF">fugu_006539</name>
</gene>
<organism evidence="12 13">
    <name type="scientific">Takifugu bimaculatus</name>
    <dbReference type="NCBI Taxonomy" id="433685"/>
    <lineage>
        <taxon>Eukaryota</taxon>
        <taxon>Metazoa</taxon>
        <taxon>Chordata</taxon>
        <taxon>Craniata</taxon>
        <taxon>Vertebrata</taxon>
        <taxon>Euteleostomi</taxon>
        <taxon>Actinopterygii</taxon>
        <taxon>Neopterygii</taxon>
        <taxon>Teleostei</taxon>
        <taxon>Neoteleostei</taxon>
        <taxon>Acanthomorphata</taxon>
        <taxon>Eupercaria</taxon>
        <taxon>Tetraodontiformes</taxon>
        <taxon>Tetradontoidea</taxon>
        <taxon>Tetraodontidae</taxon>
        <taxon>Takifugu</taxon>
    </lineage>
</organism>
<evidence type="ECO:0000256" key="3">
    <source>
        <dbReference type="ARBA" id="ARBA00022687"/>
    </source>
</evidence>
<dbReference type="GO" id="GO:1990907">
    <property type="term" value="C:beta-catenin-TCF complex"/>
    <property type="evidence" value="ECO:0007669"/>
    <property type="project" value="TreeGrafter"/>
</dbReference>
<keyword evidence="7" id="KW-0804">Transcription</keyword>
<reference evidence="12 13" key="1">
    <citation type="submission" date="2019-04" db="EMBL/GenBank/DDBJ databases">
        <title>The sequence and de novo assembly of Takifugu bimaculatus genome using PacBio and Hi-C technologies.</title>
        <authorList>
            <person name="Xu P."/>
            <person name="Liu B."/>
            <person name="Zhou Z."/>
        </authorList>
    </citation>
    <scope>NUCLEOTIDE SEQUENCE [LARGE SCALE GENOMIC DNA]</scope>
    <source>
        <strain evidence="12">TB-2018</strain>
        <tissue evidence="12">Muscle</tissue>
    </source>
</reference>
<dbReference type="PROSITE" id="PS50118">
    <property type="entry name" value="HMG_BOX_2"/>
    <property type="match status" value="1"/>
</dbReference>
<sequence>MDTLQEPGHPPVTKIKWKHPEGSSQEETKGTVAIKTEDTEVCITEMEMRHQPRCPSPMCMSESTSHEEQEEEADFDINTDIIEVIEIKQEPQSPGLVNSHTGTSHQKQNNEASLEMLPGNQGHMVEFVGLLNGEKVYKLSTGNSSSSFDFDRFNTSQPRKKNKVREQVEEKWPNTEKAKGTFGVSLEEQRPSANSAVQCSTIGKMHLTQKGKEARLKDLKAEVAEVHVTEMKTKEDAPSRPVQAHSTSLSREQNSSPPGAKMHEDQGLLLEMLKKRKMYERSSGTSVCTFDVLHVNTNQPRKRSKVQEEVEGSQPYVKKPLNAFMVFMKEQRPYIDLELKSKGNGVVNMYLAQKWKTMTKEQQAIYYEEADRQRQLHKQLYPEWSNRQNYGTKRKTRKQRKLISNTWTEVTEVPGREVPTPQNAQVTSQLRASEAPQPLMKSEHLQPTVVQLTIPQNPACDVTCLKAAGPGFSLPQSQILPMTAEPTEGTSHLPLTTKDPQSSQPTVIQLTFPQNPGNLLVCMLPNLPSGWTPNFK</sequence>
<evidence type="ECO:0000256" key="5">
    <source>
        <dbReference type="ARBA" id="ARBA00023125"/>
    </source>
</evidence>
<dbReference type="SUPFAM" id="SSF47095">
    <property type="entry name" value="HMG-box"/>
    <property type="match status" value="1"/>
</dbReference>
<evidence type="ECO:0000259" key="11">
    <source>
        <dbReference type="PROSITE" id="PS50118"/>
    </source>
</evidence>
<dbReference type="InterPro" id="IPR024940">
    <property type="entry name" value="TCF/LEF"/>
</dbReference>
<dbReference type="GO" id="GO:0060070">
    <property type="term" value="P:canonical Wnt signaling pathway"/>
    <property type="evidence" value="ECO:0007669"/>
    <property type="project" value="TreeGrafter"/>
</dbReference>
<feature type="DNA-binding region" description="HMG box" evidence="9">
    <location>
        <begin position="317"/>
        <end position="385"/>
    </location>
</feature>
<dbReference type="Pfam" id="PF00505">
    <property type="entry name" value="HMG_box"/>
    <property type="match status" value="1"/>
</dbReference>
<keyword evidence="6" id="KW-0010">Activator</keyword>
<evidence type="ECO:0000256" key="7">
    <source>
        <dbReference type="ARBA" id="ARBA00023163"/>
    </source>
</evidence>
<accession>A0A4Z2B3E4</accession>
<dbReference type="GO" id="GO:0071664">
    <property type="term" value="C:catenin-TCF7L2 complex"/>
    <property type="evidence" value="ECO:0007669"/>
    <property type="project" value="TreeGrafter"/>
</dbReference>
<dbReference type="GO" id="GO:0000981">
    <property type="term" value="F:DNA-binding transcription factor activity, RNA polymerase II-specific"/>
    <property type="evidence" value="ECO:0007669"/>
    <property type="project" value="TreeGrafter"/>
</dbReference>
<dbReference type="FunFam" id="1.10.30.10:FF:000001">
    <property type="entry name" value="transcription factor 7 isoform X2"/>
    <property type="match status" value="1"/>
</dbReference>
<feature type="compositionally biased region" description="Polar residues" evidence="10">
    <location>
        <begin position="244"/>
        <end position="257"/>
    </location>
</feature>
<dbReference type="SMART" id="SM00398">
    <property type="entry name" value="HMG"/>
    <property type="match status" value="1"/>
</dbReference>
<dbReference type="InterPro" id="IPR036910">
    <property type="entry name" value="HMG_box_dom_sf"/>
</dbReference>
<dbReference type="PANTHER" id="PTHR10373:SF32">
    <property type="entry name" value="TRANSCRIPTION FACTOR 7-LIKE 2"/>
    <property type="match status" value="1"/>
</dbReference>
<comment type="caution">
    <text evidence="12">The sequence shown here is derived from an EMBL/GenBank/DDBJ whole genome shotgun (WGS) entry which is preliminary data.</text>
</comment>
<evidence type="ECO:0000256" key="1">
    <source>
        <dbReference type="ARBA" id="ARBA00004123"/>
    </source>
</evidence>
<dbReference type="Gene3D" id="1.10.30.10">
    <property type="entry name" value="High mobility group box domain"/>
    <property type="match status" value="1"/>
</dbReference>
<dbReference type="AlphaFoldDB" id="A0A4Z2B3E4"/>
<evidence type="ECO:0000256" key="2">
    <source>
        <dbReference type="ARBA" id="ARBA00006569"/>
    </source>
</evidence>
<evidence type="ECO:0000256" key="4">
    <source>
        <dbReference type="ARBA" id="ARBA00023015"/>
    </source>
</evidence>
<feature type="region of interest" description="Disordered" evidence="10">
    <location>
        <begin position="49"/>
        <end position="72"/>
    </location>
</feature>
<keyword evidence="3" id="KW-0879">Wnt signaling pathway</keyword>
<dbReference type="Proteomes" id="UP000516260">
    <property type="component" value="Chromosome 7"/>
</dbReference>
<feature type="compositionally biased region" description="Basic and acidic residues" evidence="10">
    <location>
        <begin position="18"/>
        <end position="29"/>
    </location>
</feature>
<evidence type="ECO:0000313" key="13">
    <source>
        <dbReference type="Proteomes" id="UP000516260"/>
    </source>
</evidence>
<keyword evidence="5 9" id="KW-0238">DNA-binding</keyword>
<proteinExistence type="inferred from homology"/>
<keyword evidence="13" id="KW-1185">Reference proteome</keyword>
<dbReference type="GO" id="GO:0000978">
    <property type="term" value="F:RNA polymerase II cis-regulatory region sequence-specific DNA binding"/>
    <property type="evidence" value="ECO:0007669"/>
    <property type="project" value="TreeGrafter"/>
</dbReference>
<evidence type="ECO:0000256" key="6">
    <source>
        <dbReference type="ARBA" id="ARBA00023159"/>
    </source>
</evidence>
<keyword evidence="8 9" id="KW-0539">Nucleus</keyword>
<keyword evidence="4" id="KW-0805">Transcription regulation</keyword>
<evidence type="ECO:0000256" key="10">
    <source>
        <dbReference type="SAM" id="MobiDB-lite"/>
    </source>
</evidence>
<name>A0A4Z2B3E4_9TELE</name>
<dbReference type="InterPro" id="IPR009071">
    <property type="entry name" value="HMG_box_dom"/>
</dbReference>
<dbReference type="GO" id="GO:0000785">
    <property type="term" value="C:chromatin"/>
    <property type="evidence" value="ECO:0007669"/>
    <property type="project" value="TreeGrafter"/>
</dbReference>
<feature type="region of interest" description="Disordered" evidence="10">
    <location>
        <begin position="230"/>
        <end position="264"/>
    </location>
</feature>
<feature type="compositionally biased region" description="Basic and acidic residues" evidence="10">
    <location>
        <begin position="164"/>
        <end position="173"/>
    </location>
</feature>
<feature type="region of interest" description="Disordered" evidence="10">
    <location>
        <begin position="150"/>
        <end position="173"/>
    </location>
</feature>
<feature type="domain" description="HMG box" evidence="11">
    <location>
        <begin position="317"/>
        <end position="385"/>
    </location>
</feature>
<dbReference type="EMBL" id="SWLE01000020">
    <property type="protein sequence ID" value="TNM86309.1"/>
    <property type="molecule type" value="Genomic_DNA"/>
</dbReference>
<dbReference type="PANTHER" id="PTHR10373">
    <property type="entry name" value="TRANSCRIPTION FACTOR 7 FAMILY MEMBER"/>
    <property type="match status" value="1"/>
</dbReference>
<evidence type="ECO:0000256" key="8">
    <source>
        <dbReference type="ARBA" id="ARBA00023242"/>
    </source>
</evidence>